<sequence length="134" mass="14077">MGRIYAAAEQFVAWSGQCAPADVERLLARASQDIDAALLTAIYPTDDAGFPTEAEVQIALAEATCAQVEYWLAIGSDGVTTAEQWDSVSIGPVSLSGRSNVPPTPAVVNGVELAPRALRLLRTAGLLPGEVLPW</sequence>
<dbReference type="Proteomes" id="UP000192726">
    <property type="component" value="Chromosome"/>
</dbReference>
<dbReference type="OrthoDB" id="4236785at2"/>
<proteinExistence type="predicted"/>
<dbReference type="KEGG" id="sgv:B1H19_19015"/>
<name>A0A1V0TSR4_9ACTN</name>
<gene>
    <name evidence="1" type="ORF">B1H19_19015</name>
</gene>
<dbReference type="EMBL" id="CP020569">
    <property type="protein sequence ID" value="ARF55999.1"/>
    <property type="molecule type" value="Genomic_DNA"/>
</dbReference>
<evidence type="ECO:0000313" key="1">
    <source>
        <dbReference type="EMBL" id="ARF55999.1"/>
    </source>
</evidence>
<dbReference type="STRING" id="553510.B1H19_19015"/>
<keyword evidence="2" id="KW-1185">Reference proteome</keyword>
<accession>A0A1V0TSR4</accession>
<dbReference type="AlphaFoldDB" id="A0A1V0TSR4"/>
<organism evidence="1 2">
    <name type="scientific">Streptomyces gilvosporeus</name>
    <dbReference type="NCBI Taxonomy" id="553510"/>
    <lineage>
        <taxon>Bacteria</taxon>
        <taxon>Bacillati</taxon>
        <taxon>Actinomycetota</taxon>
        <taxon>Actinomycetes</taxon>
        <taxon>Kitasatosporales</taxon>
        <taxon>Streptomycetaceae</taxon>
        <taxon>Streptomyces</taxon>
    </lineage>
</organism>
<reference evidence="1 2" key="1">
    <citation type="submission" date="2017-04" db="EMBL/GenBank/DDBJ databases">
        <title>Complete Genome Sequence of Streptomyces gilvosporeus F607, a Capable Producer of Natamycin.</title>
        <authorList>
            <person name="Zong G."/>
            <person name="Zhong C."/>
            <person name="Fu J."/>
            <person name="Qin R."/>
            <person name="Cao G."/>
        </authorList>
    </citation>
    <scope>NUCLEOTIDE SEQUENCE [LARGE SCALE GENOMIC DNA]</scope>
    <source>
        <strain evidence="1 2">F607</strain>
    </source>
</reference>
<dbReference type="RefSeq" id="WP_083105854.1">
    <property type="nucleotide sequence ID" value="NZ_CP020569.1"/>
</dbReference>
<protein>
    <submittedName>
        <fullName evidence="1">Uncharacterized protein</fullName>
    </submittedName>
</protein>
<evidence type="ECO:0000313" key="2">
    <source>
        <dbReference type="Proteomes" id="UP000192726"/>
    </source>
</evidence>